<evidence type="ECO:0000259" key="1">
    <source>
        <dbReference type="SMART" id="SM00901"/>
    </source>
</evidence>
<evidence type="ECO:0000313" key="2">
    <source>
        <dbReference type="EMBL" id="TFB85599.1"/>
    </source>
</evidence>
<comment type="caution">
    <text evidence="2">The sequence shown here is derived from an EMBL/GenBank/DDBJ whole genome shotgun (WGS) entry which is preliminary data.</text>
</comment>
<protein>
    <submittedName>
        <fullName evidence="2">FRG domain-containing protein</fullName>
    </submittedName>
</protein>
<proteinExistence type="predicted"/>
<reference evidence="2 3" key="1">
    <citation type="submission" date="2019-03" db="EMBL/GenBank/DDBJ databases">
        <title>Genomics of glacier-inhabiting Cryobacterium strains.</title>
        <authorList>
            <person name="Liu Q."/>
            <person name="Xin Y.-H."/>
        </authorList>
    </citation>
    <scope>NUCLEOTIDE SEQUENCE [LARGE SCALE GENOMIC DNA]</scope>
    <source>
        <strain evidence="2 3">MDB2-B</strain>
    </source>
</reference>
<dbReference type="SMART" id="SM00901">
    <property type="entry name" value="FRG"/>
    <property type="match status" value="1"/>
</dbReference>
<dbReference type="InterPro" id="IPR014966">
    <property type="entry name" value="FRG-dom"/>
</dbReference>
<keyword evidence="3" id="KW-1185">Reference proteome</keyword>
<evidence type="ECO:0000313" key="3">
    <source>
        <dbReference type="Proteomes" id="UP000297608"/>
    </source>
</evidence>
<feature type="domain" description="FRG" evidence="1">
    <location>
        <begin position="57"/>
        <end position="168"/>
    </location>
</feature>
<accession>A0ABY2IA97</accession>
<dbReference type="Pfam" id="PF08867">
    <property type="entry name" value="FRG"/>
    <property type="match status" value="1"/>
</dbReference>
<dbReference type="EMBL" id="SOFG01000017">
    <property type="protein sequence ID" value="TFB85599.1"/>
    <property type="molecule type" value="Genomic_DNA"/>
</dbReference>
<gene>
    <name evidence="2" type="ORF">E3O44_13515</name>
</gene>
<sequence>MYNAEISGLSHDNAEDAFSVEDFLDERRLNLHDGFKSVDDIWDFFTNEERLAGFNLDEGTLLFRGQSRAVHGVNSSLYRVAQQEIEKVQEASTAQQKYRAESVLAEAEIRVLEAARVNGIGLGLSNLETLGLLQHHSSPTRLLDVSASPLVSLYFACEKNDSEDGRVFLFTVRNDDDELPAPEAAGTRLPWTDWIGRTSDRRNWSTKVWHLPMTPLDARMRAQQGTFLVGGLYSSGGDYPVYWKKKSSDVGHGKTLAASDFRRVCTLTINFPAVGLRPRNASSWSAYGWSLRINRKWKSKLRERLAHLPQPITYDSVYPPIDEVRRLLDHVARQGAKDAVDNLNLGI</sequence>
<dbReference type="RefSeq" id="WP_134535295.1">
    <property type="nucleotide sequence ID" value="NZ_SOFG01000017.1"/>
</dbReference>
<dbReference type="Proteomes" id="UP000297608">
    <property type="component" value="Unassembled WGS sequence"/>
</dbReference>
<name>A0ABY2IA97_9MICO</name>
<organism evidence="2 3">
    <name type="scientific">Cryobacterium algoricola</name>
    <dbReference type="NCBI Taxonomy" id="1259183"/>
    <lineage>
        <taxon>Bacteria</taxon>
        <taxon>Bacillati</taxon>
        <taxon>Actinomycetota</taxon>
        <taxon>Actinomycetes</taxon>
        <taxon>Micrococcales</taxon>
        <taxon>Microbacteriaceae</taxon>
        <taxon>Cryobacterium</taxon>
    </lineage>
</organism>